<evidence type="ECO:0000256" key="5">
    <source>
        <dbReference type="ARBA" id="ARBA00022679"/>
    </source>
</evidence>
<evidence type="ECO:0000256" key="8">
    <source>
        <dbReference type="ARBA" id="ARBA00023204"/>
    </source>
</evidence>
<reference evidence="12" key="1">
    <citation type="submission" date="2018-12" db="EMBL/GenBank/DDBJ databases">
        <title>Novel natural products biosynthetic potential of the class Ktedonobacteria.</title>
        <authorList>
            <person name="Zheng Y."/>
            <person name="Saitou A."/>
            <person name="Wang C.M."/>
            <person name="Toyoda A."/>
            <person name="Minakuchi Y."/>
            <person name="Sekiguchi Y."/>
            <person name="Ueda K."/>
            <person name="Takano H."/>
            <person name="Sakai Y."/>
            <person name="Yokota A."/>
            <person name="Yabe S."/>
        </authorList>
    </citation>
    <scope>NUCLEOTIDE SEQUENCE</scope>
    <source>
        <strain evidence="12">A3-2</strain>
    </source>
</reference>
<dbReference type="InterPro" id="IPR001497">
    <property type="entry name" value="MethylDNA_cys_MeTrfase_AS"/>
</dbReference>
<dbReference type="SUPFAM" id="SSF53155">
    <property type="entry name" value="Methylated DNA-protein cysteine methyltransferase domain"/>
    <property type="match status" value="1"/>
</dbReference>
<sequence>MTERQSCSLSQARRLVRELRTPQREALPPPGLRSHVLFSVGLADGYLRLSSPIGPVFVALNARGISAVDCAEDAAHFEARFRAAFGRCIFPLEPDEAPAWARQIEPALQRGQTLDLPFDLRGCSSFEQAVLYTTLTIPPGEVRPYAWVAREIGQPRAVRAVGNALARNPIPLLIPCHRVVRSNYQLGNYSLGGSLNKRALLQIEGVDLVLLEQLATRGVRYLGSTVTHIYCLPTCYHARRIAQEHRQPLSSPEEAARLGYRPCRHCRPALPVEQPADLASE</sequence>
<evidence type="ECO:0000256" key="3">
    <source>
        <dbReference type="ARBA" id="ARBA00011918"/>
    </source>
</evidence>
<keyword evidence="5" id="KW-0808">Transferase</keyword>
<dbReference type="CDD" id="cd06445">
    <property type="entry name" value="ATase"/>
    <property type="match status" value="1"/>
</dbReference>
<feature type="domain" description="Ada DNA repair metal-binding" evidence="11">
    <location>
        <begin position="218"/>
        <end position="268"/>
    </location>
</feature>
<dbReference type="Gene3D" id="3.40.10.10">
    <property type="entry name" value="DNA Methylphosphotriester Repair Domain"/>
    <property type="match status" value="1"/>
</dbReference>
<dbReference type="Gene3D" id="1.10.10.10">
    <property type="entry name" value="Winged helix-like DNA-binding domain superfamily/Winged helix DNA-binding domain"/>
    <property type="match status" value="1"/>
</dbReference>
<keyword evidence="6" id="KW-0227">DNA damage</keyword>
<evidence type="ECO:0000256" key="1">
    <source>
        <dbReference type="ARBA" id="ARBA00001286"/>
    </source>
</evidence>
<evidence type="ECO:0000256" key="7">
    <source>
        <dbReference type="ARBA" id="ARBA00023159"/>
    </source>
</evidence>
<dbReference type="InterPro" id="IPR004026">
    <property type="entry name" value="Ada_DNA_repair_Zn-bd"/>
</dbReference>
<dbReference type="Pfam" id="PF02805">
    <property type="entry name" value="Ada_Zn_binding"/>
    <property type="match status" value="1"/>
</dbReference>
<dbReference type="Pfam" id="PF01035">
    <property type="entry name" value="DNA_binding_1"/>
    <property type="match status" value="1"/>
</dbReference>
<evidence type="ECO:0000256" key="4">
    <source>
        <dbReference type="ARBA" id="ARBA00022603"/>
    </source>
</evidence>
<dbReference type="PROSITE" id="PS00374">
    <property type="entry name" value="MGMT"/>
    <property type="match status" value="1"/>
</dbReference>
<dbReference type="FunFam" id="1.10.10.10:FF:000214">
    <property type="entry name" value="Methylated-DNA--protein-cysteine methyltransferase"/>
    <property type="match status" value="1"/>
</dbReference>
<evidence type="ECO:0000256" key="2">
    <source>
        <dbReference type="ARBA" id="ARBA00008711"/>
    </source>
</evidence>
<keyword evidence="4" id="KW-0489">Methyltransferase</keyword>
<dbReference type="InterPro" id="IPR036217">
    <property type="entry name" value="MethylDNA_cys_MeTrfase_DNAb"/>
</dbReference>
<comment type="similarity">
    <text evidence="2">Belongs to the MGMT family.</text>
</comment>
<dbReference type="SUPFAM" id="SSF46767">
    <property type="entry name" value="Methylated DNA-protein cysteine methyltransferase, C-terminal domain"/>
    <property type="match status" value="1"/>
</dbReference>
<dbReference type="GO" id="GO:0006355">
    <property type="term" value="P:regulation of DNA-templated transcription"/>
    <property type="evidence" value="ECO:0007669"/>
    <property type="project" value="InterPro"/>
</dbReference>
<dbReference type="GO" id="GO:0006281">
    <property type="term" value="P:DNA repair"/>
    <property type="evidence" value="ECO:0007669"/>
    <property type="project" value="UniProtKB-KW"/>
</dbReference>
<dbReference type="PANTHER" id="PTHR10815:SF5">
    <property type="entry name" value="METHYLATED-DNA--PROTEIN-CYSTEINE METHYLTRANSFERASE"/>
    <property type="match status" value="1"/>
</dbReference>
<dbReference type="EMBL" id="AP019377">
    <property type="protein sequence ID" value="BBH91927.1"/>
    <property type="molecule type" value="Genomic_DNA"/>
</dbReference>
<dbReference type="PANTHER" id="PTHR10815">
    <property type="entry name" value="METHYLATED-DNA--PROTEIN-CYSTEINE METHYLTRANSFERASE"/>
    <property type="match status" value="1"/>
</dbReference>
<dbReference type="AlphaFoldDB" id="A0A455SU79"/>
<organism evidence="12">
    <name type="scientific">Thermogemmatispora argillosa</name>
    <dbReference type="NCBI Taxonomy" id="2045280"/>
    <lineage>
        <taxon>Bacteria</taxon>
        <taxon>Bacillati</taxon>
        <taxon>Chloroflexota</taxon>
        <taxon>Ktedonobacteria</taxon>
        <taxon>Thermogemmatisporales</taxon>
        <taxon>Thermogemmatisporaceae</taxon>
        <taxon>Thermogemmatispora</taxon>
    </lineage>
</organism>
<dbReference type="Gene3D" id="3.30.160.70">
    <property type="entry name" value="Methylated DNA-protein cysteine methyltransferase domain"/>
    <property type="match status" value="1"/>
</dbReference>
<feature type="domain" description="Methylated-DNA-[protein]-cysteine S-methyltransferase DNA binding" evidence="10">
    <location>
        <begin position="126"/>
        <end position="206"/>
    </location>
</feature>
<dbReference type="EC" id="2.1.1.63" evidence="3"/>
<dbReference type="InterPro" id="IPR014048">
    <property type="entry name" value="MethylDNA_cys_MeTrfase_DNA-bd"/>
</dbReference>
<gene>
    <name evidence="12" type="ORF">KTA_01260</name>
</gene>
<evidence type="ECO:0000313" key="12">
    <source>
        <dbReference type="EMBL" id="BBH91927.1"/>
    </source>
</evidence>
<evidence type="ECO:0000256" key="6">
    <source>
        <dbReference type="ARBA" id="ARBA00022763"/>
    </source>
</evidence>
<dbReference type="InterPro" id="IPR035451">
    <property type="entry name" value="Ada-like_dom_sf"/>
</dbReference>
<accession>A0A455SU79</accession>
<evidence type="ECO:0000259" key="11">
    <source>
        <dbReference type="Pfam" id="PF02805"/>
    </source>
</evidence>
<dbReference type="GO" id="GO:0008270">
    <property type="term" value="F:zinc ion binding"/>
    <property type="evidence" value="ECO:0007669"/>
    <property type="project" value="InterPro"/>
</dbReference>
<dbReference type="InterPro" id="IPR036388">
    <property type="entry name" value="WH-like_DNA-bd_sf"/>
</dbReference>
<comment type="catalytic activity">
    <reaction evidence="9">
        <text>a 6-O-methyl-2'-deoxyguanosine in DNA + L-cysteinyl-[protein] = S-methyl-L-cysteinyl-[protein] + a 2'-deoxyguanosine in DNA</text>
        <dbReference type="Rhea" id="RHEA:24000"/>
        <dbReference type="Rhea" id="RHEA-COMP:10131"/>
        <dbReference type="Rhea" id="RHEA-COMP:10132"/>
        <dbReference type="Rhea" id="RHEA-COMP:11367"/>
        <dbReference type="Rhea" id="RHEA-COMP:11368"/>
        <dbReference type="ChEBI" id="CHEBI:29950"/>
        <dbReference type="ChEBI" id="CHEBI:82612"/>
        <dbReference type="ChEBI" id="CHEBI:85445"/>
        <dbReference type="ChEBI" id="CHEBI:85448"/>
        <dbReference type="EC" id="2.1.1.63"/>
    </reaction>
</comment>
<evidence type="ECO:0000259" key="10">
    <source>
        <dbReference type="Pfam" id="PF01035"/>
    </source>
</evidence>
<comment type="catalytic activity">
    <reaction evidence="1">
        <text>a 4-O-methyl-thymidine in DNA + L-cysteinyl-[protein] = a thymidine in DNA + S-methyl-L-cysteinyl-[protein]</text>
        <dbReference type="Rhea" id="RHEA:53428"/>
        <dbReference type="Rhea" id="RHEA-COMP:10131"/>
        <dbReference type="Rhea" id="RHEA-COMP:10132"/>
        <dbReference type="Rhea" id="RHEA-COMP:13555"/>
        <dbReference type="Rhea" id="RHEA-COMP:13556"/>
        <dbReference type="ChEBI" id="CHEBI:29950"/>
        <dbReference type="ChEBI" id="CHEBI:82612"/>
        <dbReference type="ChEBI" id="CHEBI:137386"/>
        <dbReference type="ChEBI" id="CHEBI:137387"/>
        <dbReference type="EC" id="2.1.1.63"/>
    </reaction>
</comment>
<dbReference type="GO" id="GO:0003908">
    <property type="term" value="F:methylated-DNA-[protein]-cysteine S-methyltransferase activity"/>
    <property type="evidence" value="ECO:0007669"/>
    <property type="project" value="UniProtKB-EC"/>
</dbReference>
<dbReference type="GO" id="GO:0032259">
    <property type="term" value="P:methylation"/>
    <property type="evidence" value="ECO:0007669"/>
    <property type="project" value="UniProtKB-KW"/>
</dbReference>
<keyword evidence="7" id="KW-0010">Activator</keyword>
<keyword evidence="8" id="KW-0234">DNA repair</keyword>
<dbReference type="InterPro" id="IPR036631">
    <property type="entry name" value="MGMT_N_sf"/>
</dbReference>
<dbReference type="NCBIfam" id="TIGR00589">
    <property type="entry name" value="ogt"/>
    <property type="match status" value="1"/>
</dbReference>
<dbReference type="GO" id="GO:0003677">
    <property type="term" value="F:DNA binding"/>
    <property type="evidence" value="ECO:0007669"/>
    <property type="project" value="InterPro"/>
</dbReference>
<proteinExistence type="inferred from homology"/>
<dbReference type="SUPFAM" id="SSF57884">
    <property type="entry name" value="Ada DNA repair protein, N-terminal domain (N-Ada 10)"/>
    <property type="match status" value="1"/>
</dbReference>
<evidence type="ECO:0000256" key="9">
    <source>
        <dbReference type="ARBA" id="ARBA00049348"/>
    </source>
</evidence>
<name>A0A455SU79_9CHLR</name>
<protein>
    <recommendedName>
        <fullName evidence="3">methylated-DNA--[protein]-cysteine S-methyltransferase</fullName>
        <ecNumber evidence="3">2.1.1.63</ecNumber>
    </recommendedName>
</protein>